<evidence type="ECO:0000259" key="6">
    <source>
        <dbReference type="Pfam" id="PF24883"/>
    </source>
</evidence>
<dbReference type="Gene3D" id="1.25.40.20">
    <property type="entry name" value="Ankyrin repeat-containing domain"/>
    <property type="match status" value="1"/>
</dbReference>
<protein>
    <submittedName>
        <fullName evidence="7">Chromosome 4, complete genome</fullName>
    </submittedName>
</protein>
<accession>A0A1C3YLS6</accession>
<feature type="repeat" description="ANK" evidence="3">
    <location>
        <begin position="1195"/>
        <end position="1227"/>
    </location>
</feature>
<dbReference type="InterPro" id="IPR056884">
    <property type="entry name" value="NPHP3-like_N"/>
</dbReference>
<dbReference type="InterPro" id="IPR029058">
    <property type="entry name" value="AB_hydrolase_fold"/>
</dbReference>
<evidence type="ECO:0000256" key="2">
    <source>
        <dbReference type="ARBA" id="ARBA00022737"/>
    </source>
</evidence>
<evidence type="ECO:0000256" key="1">
    <source>
        <dbReference type="ARBA" id="ARBA00007920"/>
    </source>
</evidence>
<evidence type="ECO:0000313" key="8">
    <source>
        <dbReference type="Proteomes" id="UP000070720"/>
    </source>
</evidence>
<dbReference type="EMBL" id="HG970335">
    <property type="protein sequence ID" value="SCB65399.1"/>
    <property type="molecule type" value="Genomic_DNA"/>
</dbReference>
<reference evidence="8" key="1">
    <citation type="journal article" date="2007" name="Science">
        <title>The Fusarium graminearum genome reveals a link between localized polymorphism and pathogen specialization.</title>
        <authorList>
            <person name="Cuomo C.A."/>
            <person name="Gueldener U."/>
            <person name="Xu J.-R."/>
            <person name="Trail F."/>
            <person name="Turgeon B.G."/>
            <person name="Di Pietro A."/>
            <person name="Walton J.D."/>
            <person name="Ma L.-J."/>
            <person name="Baker S.E."/>
            <person name="Rep M."/>
            <person name="Adam G."/>
            <person name="Antoniw J."/>
            <person name="Baldwin T."/>
            <person name="Calvo S.E."/>
            <person name="Chang Y.-L."/>
            <person name="DeCaprio D."/>
            <person name="Gale L.R."/>
            <person name="Gnerre S."/>
            <person name="Goswami R.S."/>
            <person name="Hammond-Kosack K."/>
            <person name="Harris L.J."/>
            <person name="Hilburn K."/>
            <person name="Kennell J.C."/>
            <person name="Kroken S."/>
            <person name="Magnuson J.K."/>
            <person name="Mannhaupt G."/>
            <person name="Mauceli E.W."/>
            <person name="Mewes H.-W."/>
            <person name="Mitterbauer R."/>
            <person name="Muehlbauer G."/>
            <person name="Muensterkoetter M."/>
            <person name="Nelson D."/>
            <person name="O'Donnell K."/>
            <person name="Ouellet T."/>
            <person name="Qi W."/>
            <person name="Quesneville H."/>
            <person name="Roncero M.I.G."/>
            <person name="Seong K.-Y."/>
            <person name="Tetko I.V."/>
            <person name="Urban M."/>
            <person name="Waalwijk C."/>
            <person name="Ward T.J."/>
            <person name="Yao J."/>
            <person name="Birren B.W."/>
            <person name="Kistler H.C."/>
        </authorList>
    </citation>
    <scope>NUCLEOTIDE SEQUENCE [LARGE SCALE GENOMIC DNA]</scope>
    <source>
        <strain evidence="8">ATCC MYA-4620 / CBS 123657 / FGSC 9075 / NRRL 31084 / PH-1</strain>
    </source>
</reference>
<reference evidence="8" key="2">
    <citation type="journal article" date="2010" name="Nature">
        <title>Comparative genomics reveals mobile pathogenicity chromosomes in Fusarium.</title>
        <authorList>
            <person name="Ma L.J."/>
            <person name="van der Does H.C."/>
            <person name="Borkovich K.A."/>
            <person name="Coleman J.J."/>
            <person name="Daboussi M.J."/>
            <person name="Di Pietro A."/>
            <person name="Dufresne M."/>
            <person name="Freitag M."/>
            <person name="Grabherr M."/>
            <person name="Henrissat B."/>
            <person name="Houterman P.M."/>
            <person name="Kang S."/>
            <person name="Shim W.B."/>
            <person name="Woloshuk C."/>
            <person name="Xie X."/>
            <person name="Xu J.R."/>
            <person name="Antoniw J."/>
            <person name="Baker S.E."/>
            <person name="Bluhm B.H."/>
            <person name="Breakspear A."/>
            <person name="Brown D.W."/>
            <person name="Butchko R.A."/>
            <person name="Chapman S."/>
            <person name="Coulson R."/>
            <person name="Coutinho P.M."/>
            <person name="Danchin E.G."/>
            <person name="Diener A."/>
            <person name="Gale L.R."/>
            <person name="Gardiner D.M."/>
            <person name="Goff S."/>
            <person name="Hammond-Kosack K.E."/>
            <person name="Hilburn K."/>
            <person name="Hua-Van A."/>
            <person name="Jonkers W."/>
            <person name="Kazan K."/>
            <person name="Kodira C.D."/>
            <person name="Koehrsen M."/>
            <person name="Kumar L."/>
            <person name="Lee Y.H."/>
            <person name="Li L."/>
            <person name="Manners J.M."/>
            <person name="Miranda-Saavedra D."/>
            <person name="Mukherjee M."/>
            <person name="Park G."/>
            <person name="Park J."/>
            <person name="Park S.Y."/>
            <person name="Proctor R.H."/>
            <person name="Regev A."/>
            <person name="Ruiz-Roldan M.C."/>
            <person name="Sain D."/>
            <person name="Sakthikumar S."/>
            <person name="Sykes S."/>
            <person name="Schwartz D.C."/>
            <person name="Turgeon B.G."/>
            <person name="Wapinski I."/>
            <person name="Yoder O."/>
            <person name="Young S."/>
            <person name="Zeng Q."/>
            <person name="Zhou S."/>
            <person name="Galagan J."/>
            <person name="Cuomo C.A."/>
            <person name="Kistler H.C."/>
            <person name="Rep M."/>
        </authorList>
    </citation>
    <scope>GENOME REANNOTATION</scope>
    <source>
        <strain evidence="8">ATCC MYA-4620 / CBS 123657 / FGSC 9075 / NRRL 31084 / PH-1</strain>
    </source>
</reference>
<feature type="domain" description="DUF676" evidence="5">
    <location>
        <begin position="72"/>
        <end position="202"/>
    </location>
</feature>
<feature type="compositionally biased region" description="Low complexity" evidence="4">
    <location>
        <begin position="34"/>
        <end position="44"/>
    </location>
</feature>
<keyword evidence="3" id="KW-0040">ANK repeat</keyword>
<feature type="region of interest" description="Disordered" evidence="4">
    <location>
        <begin position="18"/>
        <end position="44"/>
    </location>
</feature>
<dbReference type="Pfam" id="PF24883">
    <property type="entry name" value="NPHP3_N"/>
    <property type="match status" value="1"/>
</dbReference>
<dbReference type="VEuPathDB" id="FungiDB:FGRAMPH1_01G26611"/>
<sequence>MKHVQRFKARVLGRTELPHAELTPKNSSPRLDESSSSITESTKSSTTAHGLSLLVDSKPDEAGLMNFPVDIVAIHGLNGNAVSTWRHQPDGTVWLRDLLPDFLPGCRVYTYGYPSKIWSQSSERIQEYALNLLVALRDVREDLNASKRSIIFVCHSLGGIVFKQALVAAHENDDLYGELLKSIRGVVFLATPHRGSGTANLASICGSIVNSFASAGLGPRAVRTDLLKTLIYDSDALQDLTMSARNRLGNIHVVSFYETLPLSMGPLSSSLVVSPASAVLGIPYEEVIPMPEDHRTICRFPRETESYLKVARALRRIATKSSNIGPTLKRTSTHSSNIVLSTLERTCMSLLSDNDVAKDVEPPPKPVPGTCQWIRSHSLFVSWLEAGTNALLWLTGHPGCGKTMLSYSLAQYFDDARNKSRNVLIYLCQNKNKQTDARAVLIGLILQIADRHRSLVRYIRSAFEKEGSSIIQSFASLWRIFVRIAKDPKSGPLYVIVDALDECERTSCHQLLVSISDMLTDSSQSMKSDSRVKFLITSRPFLHQSYANSQKVLQSRISIDDDQTGYTEDLQTFIQERIHEISLNRQFSNDIRDFLYEAIMSKADRTFLWIHLVLASIEKSILTSRKEFQKIIASIPEGLAEIYHRYLSAIPLDHQEDASKLLKLLLACSRPLSLVELNIAFTMESSYTTTEEIMQNSHNSIAHTVQGILGALVRVTGQQVSLVHQTVKDYLQDRDSASIDSPPAIRMVDPQGSALQLATVCIQYLLLDDFTVDLFPTNDPSTVAEETDFFGELPLGGFEGDFWDQEDHDLDSGALFHDPDILNSKMCDSMALDYPFYTYASLHWAEHFAICEEDAPEELKDFARSLLDPDTENCRNWLSFYHTKASTPLDDGITDQNPIILASQFNSITALNSLLLDSKPSQIIKNQSLYWASRLGHDRIVTALLQSGAEPDVQQLDGQTALTVAAEHGNKSCIIALLADSLTNANAPGRNGRTALSFACRGGYDEIVKELLKQKACNPDEPDNTGATPFIWAVGGGHHSTISNLARLRNVNINHQDKTGRTAVSWASGDGMADTVIRLLKLPCIDINAKDNKGRSPLSWAAGNGCTDVVEILLANPRIDKMSMDNDKRNAISWASTQGHCQVLVKLLEAGCPGVDAEDIDGWTPLAWAIQTDSPETVHALVSNENVLIERRDRGGRTALSWAVEYGHIEVVKVLLRAGADTMTQTGSGRTPVMIAKDFGRDDMVKELEAYGP</sequence>
<keyword evidence="8" id="KW-1185">Reference proteome</keyword>
<evidence type="ECO:0000256" key="4">
    <source>
        <dbReference type="SAM" id="MobiDB-lite"/>
    </source>
</evidence>
<organism evidence="7 8">
    <name type="scientific">Gibberella zeae (strain ATCC MYA-4620 / CBS 123657 / FGSC 9075 / NRRL 31084 / PH-1)</name>
    <name type="common">Wheat head blight fungus</name>
    <name type="synonym">Fusarium graminearum</name>
    <dbReference type="NCBI Taxonomy" id="229533"/>
    <lineage>
        <taxon>Eukaryota</taxon>
        <taxon>Fungi</taxon>
        <taxon>Dikarya</taxon>
        <taxon>Ascomycota</taxon>
        <taxon>Pezizomycotina</taxon>
        <taxon>Sordariomycetes</taxon>
        <taxon>Hypocreomycetidae</taxon>
        <taxon>Hypocreales</taxon>
        <taxon>Nectriaceae</taxon>
        <taxon>Fusarium</taxon>
    </lineage>
</organism>
<name>A0A1C3YLS6_GIBZE</name>
<dbReference type="AlphaFoldDB" id="A0A1C3YLS6"/>
<dbReference type="Pfam" id="PF05057">
    <property type="entry name" value="DUF676"/>
    <property type="match status" value="1"/>
</dbReference>
<dbReference type="SUPFAM" id="SSF53474">
    <property type="entry name" value="alpha/beta-Hydrolases"/>
    <property type="match status" value="1"/>
</dbReference>
<dbReference type="Pfam" id="PF00023">
    <property type="entry name" value="Ank"/>
    <property type="match status" value="1"/>
</dbReference>
<evidence type="ECO:0000256" key="3">
    <source>
        <dbReference type="PROSITE-ProRule" id="PRU00023"/>
    </source>
</evidence>
<dbReference type="InterPro" id="IPR007751">
    <property type="entry name" value="DUF676_lipase-like"/>
</dbReference>
<dbReference type="PANTHER" id="PTHR10039">
    <property type="entry name" value="AMELOGENIN"/>
    <property type="match status" value="1"/>
</dbReference>
<feature type="domain" description="Nephrocystin 3-like N-terminal" evidence="6">
    <location>
        <begin position="369"/>
        <end position="539"/>
    </location>
</feature>
<dbReference type="SUPFAM" id="SSF48403">
    <property type="entry name" value="Ankyrin repeat"/>
    <property type="match status" value="1"/>
</dbReference>
<dbReference type="InterPro" id="IPR027417">
    <property type="entry name" value="P-loop_NTPase"/>
</dbReference>
<comment type="similarity">
    <text evidence="1">Belongs to the putative lipase ROG1 family.</text>
</comment>
<dbReference type="Gene3D" id="3.40.50.300">
    <property type="entry name" value="P-loop containing nucleotide triphosphate hydrolases"/>
    <property type="match status" value="1"/>
</dbReference>
<gene>
    <name evidence="7" type="ORF">FGRAMPH1_01T26611</name>
</gene>
<evidence type="ECO:0000313" key="7">
    <source>
        <dbReference type="EMBL" id="SCB65399.1"/>
    </source>
</evidence>
<dbReference type="PROSITE" id="PS50088">
    <property type="entry name" value="ANK_REPEAT"/>
    <property type="match status" value="2"/>
</dbReference>
<reference evidence="7 8" key="3">
    <citation type="journal article" date="2015" name="BMC Genomics">
        <title>The completed genome sequence of the pathogenic ascomycete fungus Fusarium graminearum.</title>
        <authorList>
            <person name="King R."/>
            <person name="Urban M."/>
            <person name="Hammond-Kosack M.C."/>
            <person name="Hassani-Pak K."/>
            <person name="Hammond-Kosack K.E."/>
        </authorList>
    </citation>
    <scope>NUCLEOTIDE SEQUENCE [LARGE SCALE GENOMIC DNA]</scope>
    <source>
        <strain evidence="8">ATCC MYA-4620 / CBS 123657 / FGSC 9075 / NRRL 31084 / PH-1</strain>
    </source>
</reference>
<dbReference type="Gene3D" id="3.40.50.1820">
    <property type="entry name" value="alpha/beta hydrolase"/>
    <property type="match status" value="1"/>
</dbReference>
<dbReference type="InterPro" id="IPR036770">
    <property type="entry name" value="Ankyrin_rpt-contain_sf"/>
</dbReference>
<dbReference type="InterPro" id="IPR002110">
    <property type="entry name" value="Ankyrin_rpt"/>
</dbReference>
<dbReference type="InParanoid" id="A0A1C3YLS6"/>
<dbReference type="PANTHER" id="PTHR10039:SF14">
    <property type="entry name" value="NACHT DOMAIN-CONTAINING PROTEIN"/>
    <property type="match status" value="1"/>
</dbReference>
<dbReference type="Pfam" id="PF12796">
    <property type="entry name" value="Ank_2"/>
    <property type="match status" value="2"/>
</dbReference>
<dbReference type="Proteomes" id="UP000070720">
    <property type="component" value="Chromosome 4"/>
</dbReference>
<keyword evidence="2" id="KW-0677">Repeat</keyword>
<feature type="repeat" description="ANK" evidence="3">
    <location>
        <begin position="957"/>
        <end position="990"/>
    </location>
</feature>
<evidence type="ECO:0000259" key="5">
    <source>
        <dbReference type="Pfam" id="PF05057"/>
    </source>
</evidence>
<dbReference type="SMART" id="SM00248">
    <property type="entry name" value="ANK"/>
    <property type="match status" value="9"/>
</dbReference>
<dbReference type="SUPFAM" id="SSF52540">
    <property type="entry name" value="P-loop containing nucleoside triphosphate hydrolases"/>
    <property type="match status" value="1"/>
</dbReference>
<proteinExistence type="inferred from homology"/>
<dbReference type="PROSITE" id="PS50297">
    <property type="entry name" value="ANK_REP_REGION"/>
    <property type="match status" value="1"/>
</dbReference>